<dbReference type="InterPro" id="IPR053977">
    <property type="entry name" value="Rv2466c-like"/>
</dbReference>
<dbReference type="SUPFAM" id="SSF52833">
    <property type="entry name" value="Thioredoxin-like"/>
    <property type="match status" value="1"/>
</dbReference>
<protein>
    <submittedName>
        <fullName evidence="1">DSBA oxidoreductase</fullName>
    </submittedName>
</protein>
<reference evidence="1" key="2">
    <citation type="submission" date="2020-09" db="EMBL/GenBank/DDBJ databases">
        <authorList>
            <person name="Sun Q."/>
            <person name="Ohkuma M."/>
        </authorList>
    </citation>
    <scope>NUCLEOTIDE SEQUENCE</scope>
    <source>
        <strain evidence="1">JCM 19831</strain>
    </source>
</reference>
<keyword evidence="2" id="KW-1185">Reference proteome</keyword>
<gene>
    <name evidence="1" type="ORF">GCM10007977_023830</name>
</gene>
<proteinExistence type="predicted"/>
<dbReference type="Gene3D" id="3.40.30.10">
    <property type="entry name" value="Glutaredoxin"/>
    <property type="match status" value="1"/>
</dbReference>
<evidence type="ECO:0000313" key="1">
    <source>
        <dbReference type="EMBL" id="GGM21920.1"/>
    </source>
</evidence>
<name>A0A917WQW0_9ACTN</name>
<accession>A0A917WQW0</accession>
<dbReference type="Proteomes" id="UP000642070">
    <property type="component" value="Unassembled WGS sequence"/>
</dbReference>
<sequence length="200" mass="22029">MTNVDLWFDPKCPWAWNASRWLLEVERVRPVTARFHVMSLWLLNRDRDGLEAWYAEWLRDTLGPVRVLVAAAERYGEPVLRDLYTAVGTRIHHDREPIGPALYKGALDALGLDQALAGAADEDTYDEALRRSHHAGLDPVGEDLGTPAIHVGDTAFFGPVVSPVPRGEAAGRLFDGVLAVAATPGFAELKRARNGSPRVD</sequence>
<dbReference type="AlphaFoldDB" id="A0A917WQW0"/>
<dbReference type="Pfam" id="PF22234">
    <property type="entry name" value="Rv2466c-like"/>
    <property type="match status" value="1"/>
</dbReference>
<comment type="caution">
    <text evidence="1">The sequence shown here is derived from an EMBL/GenBank/DDBJ whole genome shotgun (WGS) entry which is preliminary data.</text>
</comment>
<dbReference type="InterPro" id="IPR036249">
    <property type="entry name" value="Thioredoxin-like_sf"/>
</dbReference>
<evidence type="ECO:0000313" key="2">
    <source>
        <dbReference type="Proteomes" id="UP000642070"/>
    </source>
</evidence>
<reference evidence="1" key="1">
    <citation type="journal article" date="2014" name="Int. J. Syst. Evol. Microbiol.">
        <title>Complete genome sequence of Corynebacterium casei LMG S-19264T (=DSM 44701T), isolated from a smear-ripened cheese.</title>
        <authorList>
            <consortium name="US DOE Joint Genome Institute (JGI-PGF)"/>
            <person name="Walter F."/>
            <person name="Albersmeier A."/>
            <person name="Kalinowski J."/>
            <person name="Ruckert C."/>
        </authorList>
    </citation>
    <scope>NUCLEOTIDE SEQUENCE</scope>
    <source>
        <strain evidence="1">JCM 19831</strain>
    </source>
</reference>
<dbReference type="EMBL" id="BMPI01000009">
    <property type="protein sequence ID" value="GGM21920.1"/>
    <property type="molecule type" value="Genomic_DNA"/>
</dbReference>
<dbReference type="RefSeq" id="WP_190249830.1">
    <property type="nucleotide sequence ID" value="NZ_BMPI01000009.1"/>
</dbReference>
<organism evidence="1 2">
    <name type="scientific">Dactylosporangium sucinum</name>
    <dbReference type="NCBI Taxonomy" id="1424081"/>
    <lineage>
        <taxon>Bacteria</taxon>
        <taxon>Bacillati</taxon>
        <taxon>Actinomycetota</taxon>
        <taxon>Actinomycetes</taxon>
        <taxon>Micromonosporales</taxon>
        <taxon>Micromonosporaceae</taxon>
        <taxon>Dactylosporangium</taxon>
    </lineage>
</organism>